<dbReference type="AlphaFoldDB" id="A0ABD4XUA6"/>
<dbReference type="EMBL" id="WMBE01000008">
    <property type="protein sequence ID" value="MDG0868151.1"/>
    <property type="molecule type" value="Genomic_DNA"/>
</dbReference>
<feature type="transmembrane region" description="Helical" evidence="1">
    <location>
        <begin position="6"/>
        <end position="25"/>
    </location>
</feature>
<name>A0ABD4XUA6_9CHLR</name>
<accession>A0ABD4XUA6</accession>
<gene>
    <name evidence="2" type="ORF">GKO46_13895</name>
</gene>
<feature type="transmembrane region" description="Helical" evidence="1">
    <location>
        <begin position="46"/>
        <end position="63"/>
    </location>
</feature>
<dbReference type="RefSeq" id="WP_342836036.1">
    <property type="nucleotide sequence ID" value="NZ_WMBE01000008.1"/>
</dbReference>
<proteinExistence type="predicted"/>
<sequence length="67" mass="6745">MENLYIAGIVLAVVGALGWGLVGLFKFDLVAAVTGSKFGEVNAASRIVYVLVLIAGGLAAAAIPEIA</sequence>
<evidence type="ECO:0000313" key="2">
    <source>
        <dbReference type="EMBL" id="MDG0868151.1"/>
    </source>
</evidence>
<dbReference type="InterPro" id="IPR007211">
    <property type="entry name" value="DUF378"/>
</dbReference>
<keyword evidence="1" id="KW-0472">Membrane</keyword>
<keyword evidence="1" id="KW-1133">Transmembrane helix</keyword>
<dbReference type="Proteomes" id="UP001321249">
    <property type="component" value="Unassembled WGS sequence"/>
</dbReference>
<evidence type="ECO:0000256" key="1">
    <source>
        <dbReference type="SAM" id="Phobius"/>
    </source>
</evidence>
<organism evidence="2 3">
    <name type="scientific">Candidatus Lucifugimonas marina</name>
    <dbReference type="NCBI Taxonomy" id="3038979"/>
    <lineage>
        <taxon>Bacteria</taxon>
        <taxon>Bacillati</taxon>
        <taxon>Chloroflexota</taxon>
        <taxon>Dehalococcoidia</taxon>
        <taxon>SAR202 cluster</taxon>
        <taxon>Candidatus Lucifugimonadales</taxon>
        <taxon>Candidatus Lucifugimonadaceae</taxon>
        <taxon>Candidatus Lucifugimonas</taxon>
    </lineage>
</organism>
<keyword evidence="1" id="KW-0812">Transmembrane</keyword>
<evidence type="ECO:0000313" key="3">
    <source>
        <dbReference type="Proteomes" id="UP001321249"/>
    </source>
</evidence>
<protein>
    <submittedName>
        <fullName evidence="2">DUF378 domain-containing protein</fullName>
    </submittedName>
</protein>
<dbReference type="Pfam" id="PF04070">
    <property type="entry name" value="DUF378"/>
    <property type="match status" value="1"/>
</dbReference>
<reference evidence="2 3" key="1">
    <citation type="submission" date="2019-11" db="EMBL/GenBank/DDBJ databases">
        <authorList>
            <person name="Cho J.-C."/>
        </authorList>
    </citation>
    <scope>NUCLEOTIDE SEQUENCE [LARGE SCALE GENOMIC DNA]</scope>
    <source>
        <strain evidence="2 3">JH702</strain>
    </source>
</reference>
<comment type="caution">
    <text evidence="2">The sequence shown here is derived from an EMBL/GenBank/DDBJ whole genome shotgun (WGS) entry which is preliminary data.</text>
</comment>